<protein>
    <recommendedName>
        <fullName evidence="3">Secreted protein</fullName>
    </recommendedName>
</protein>
<evidence type="ECO:0000313" key="1">
    <source>
        <dbReference type="EMBL" id="KAK7542993.1"/>
    </source>
</evidence>
<gene>
    <name evidence="1" type="ORF">IWX46DRAFT_604222</name>
</gene>
<dbReference type="Proteomes" id="UP001365128">
    <property type="component" value="Unassembled WGS sequence"/>
</dbReference>
<reference evidence="1 2" key="1">
    <citation type="submission" date="2024-04" db="EMBL/GenBank/DDBJ databases">
        <title>Phyllosticta paracitricarpa is synonymous to the EU quarantine fungus P. citricarpa based on phylogenomic analyses.</title>
        <authorList>
            <consortium name="Lawrence Berkeley National Laboratory"/>
            <person name="Van Ingen-Buijs V.A."/>
            <person name="Van Westerhoven A.C."/>
            <person name="Haridas S."/>
            <person name="Skiadas P."/>
            <person name="Martin F."/>
            <person name="Groenewald J.Z."/>
            <person name="Crous P.W."/>
            <person name="Seidl M.F."/>
        </authorList>
    </citation>
    <scope>NUCLEOTIDE SEQUENCE [LARGE SCALE GENOMIC DNA]</scope>
    <source>
        <strain evidence="1 2">CBS 122670</strain>
    </source>
</reference>
<evidence type="ECO:0008006" key="3">
    <source>
        <dbReference type="Google" id="ProtNLM"/>
    </source>
</evidence>
<comment type="caution">
    <text evidence="1">The sequence shown here is derived from an EMBL/GenBank/DDBJ whole genome shotgun (WGS) entry which is preliminary data.</text>
</comment>
<name>A0ABR1M5Y6_9PEZI</name>
<evidence type="ECO:0000313" key="2">
    <source>
        <dbReference type="Proteomes" id="UP001365128"/>
    </source>
</evidence>
<organism evidence="1 2">
    <name type="scientific">Phyllosticta citricarpa</name>
    <dbReference type="NCBI Taxonomy" id="55181"/>
    <lineage>
        <taxon>Eukaryota</taxon>
        <taxon>Fungi</taxon>
        <taxon>Dikarya</taxon>
        <taxon>Ascomycota</taxon>
        <taxon>Pezizomycotina</taxon>
        <taxon>Dothideomycetes</taxon>
        <taxon>Dothideomycetes incertae sedis</taxon>
        <taxon>Botryosphaeriales</taxon>
        <taxon>Phyllostictaceae</taxon>
        <taxon>Phyllosticta</taxon>
    </lineage>
</organism>
<proteinExistence type="predicted"/>
<accession>A0ABR1M5Y6</accession>
<keyword evidence="2" id="KW-1185">Reference proteome</keyword>
<sequence length="81" mass="8536">MPASISGSAARYLLTLATRARASALTVLSIWMLSQSCCWIQSVGASCLVLATAYLYQGSTGSSSQMLLLEWAMSICEPGAK</sequence>
<dbReference type="EMBL" id="JBBPDW010000022">
    <property type="protein sequence ID" value="KAK7542993.1"/>
    <property type="molecule type" value="Genomic_DNA"/>
</dbReference>